<gene>
    <name evidence="2" type="ORF">ECRASSUSDP1_LOCUS2490</name>
</gene>
<keyword evidence="3" id="KW-1185">Reference proteome</keyword>
<comment type="caution">
    <text evidence="2">The sequence shown here is derived from an EMBL/GenBank/DDBJ whole genome shotgun (WGS) entry which is preliminary data.</text>
</comment>
<proteinExistence type="predicted"/>
<feature type="region of interest" description="Disordered" evidence="1">
    <location>
        <begin position="346"/>
        <end position="371"/>
    </location>
</feature>
<name>A0AAD1U323_EUPCR</name>
<accession>A0AAD1U323</accession>
<evidence type="ECO:0000313" key="3">
    <source>
        <dbReference type="Proteomes" id="UP001295684"/>
    </source>
</evidence>
<feature type="region of interest" description="Disordered" evidence="1">
    <location>
        <begin position="43"/>
        <end position="83"/>
    </location>
</feature>
<evidence type="ECO:0000256" key="1">
    <source>
        <dbReference type="SAM" id="MobiDB-lite"/>
    </source>
</evidence>
<feature type="compositionally biased region" description="Basic and acidic residues" evidence="1">
    <location>
        <begin position="346"/>
        <end position="361"/>
    </location>
</feature>
<reference evidence="2" key="1">
    <citation type="submission" date="2023-07" db="EMBL/GenBank/DDBJ databases">
        <authorList>
            <consortium name="AG Swart"/>
            <person name="Singh M."/>
            <person name="Singh A."/>
            <person name="Seah K."/>
            <person name="Emmerich C."/>
        </authorList>
    </citation>
    <scope>NUCLEOTIDE SEQUENCE</scope>
    <source>
        <strain evidence="2">DP1</strain>
    </source>
</reference>
<dbReference type="Proteomes" id="UP001295684">
    <property type="component" value="Unassembled WGS sequence"/>
</dbReference>
<evidence type="ECO:0000313" key="2">
    <source>
        <dbReference type="EMBL" id="CAI2361180.1"/>
    </source>
</evidence>
<dbReference type="AlphaFoldDB" id="A0AAD1U323"/>
<organism evidence="2 3">
    <name type="scientific">Euplotes crassus</name>
    <dbReference type="NCBI Taxonomy" id="5936"/>
    <lineage>
        <taxon>Eukaryota</taxon>
        <taxon>Sar</taxon>
        <taxon>Alveolata</taxon>
        <taxon>Ciliophora</taxon>
        <taxon>Intramacronucleata</taxon>
        <taxon>Spirotrichea</taxon>
        <taxon>Hypotrichia</taxon>
        <taxon>Euplotida</taxon>
        <taxon>Euplotidae</taxon>
        <taxon>Moneuplotes</taxon>
    </lineage>
</organism>
<dbReference type="EMBL" id="CAMPGE010002379">
    <property type="protein sequence ID" value="CAI2361180.1"/>
    <property type="molecule type" value="Genomic_DNA"/>
</dbReference>
<sequence length="414" mass="47601">MQPPHSSNTQKFHKTIIHTLKNHPNASLSGTTFDATHLQHLLSRPHSATSNPPSLNLPPSFPSHFPTGDNSKRDSSNPSLKRNPIDYYYTKYNRFLKDGSGDKGTEVMRLDYSNGQIPRATFQTRSVPDLEKHGANNFGSISNTNSRISPFKIPKTETKFKSSKFNAQTQIAKINQKAMCPKRTTKQSSFFTENSSNFFTKNSALNPRITVIKDIKDNKSLTKCISQIPKKSNMILRGIERQLISLEYSNKAIHEIKKISLTGNGNERTSKQKVAMGDLKKVYRNCDKKLHSKKKQIKPKKRIYRMKPKNSYLQRNPILGQGVDIQGRSRSVQKAQSQNLERCSVKSMEEDHRGREVDRKYQVKSSQQQRRDMLEEKQKMKSLKDQKTILAQNNRILRNLFHHSEHYSRMMDSP</sequence>
<protein>
    <submittedName>
        <fullName evidence="2">Uncharacterized protein</fullName>
    </submittedName>
</protein>